<organism evidence="2 3">
    <name type="scientific">Alcaligenes pakistanensis</name>
    <dbReference type="NCBI Taxonomy" id="1482717"/>
    <lineage>
        <taxon>Bacteria</taxon>
        <taxon>Pseudomonadati</taxon>
        <taxon>Pseudomonadota</taxon>
        <taxon>Betaproteobacteria</taxon>
        <taxon>Burkholderiales</taxon>
        <taxon>Alcaligenaceae</taxon>
        <taxon>Alcaligenes</taxon>
    </lineage>
</organism>
<protein>
    <submittedName>
        <fullName evidence="2">Uncharacterized protein</fullName>
    </submittedName>
</protein>
<reference evidence="3" key="1">
    <citation type="journal article" date="2019" name="Int. J. Syst. Evol. Microbiol.">
        <title>The Global Catalogue of Microorganisms (GCM) 10K type strain sequencing project: providing services to taxonomists for standard genome sequencing and annotation.</title>
        <authorList>
            <consortium name="The Broad Institute Genomics Platform"/>
            <consortium name="The Broad Institute Genome Sequencing Center for Infectious Disease"/>
            <person name="Wu L."/>
            <person name="Ma J."/>
        </authorList>
    </citation>
    <scope>NUCLEOTIDE SEQUENCE [LARGE SCALE GENOMIC DNA]</scope>
    <source>
        <strain evidence="3">KCTC 42083</strain>
    </source>
</reference>
<proteinExistence type="predicted"/>
<dbReference type="EMBL" id="BMZN01000004">
    <property type="protein sequence ID" value="GHC53674.1"/>
    <property type="molecule type" value="Genomic_DNA"/>
</dbReference>
<evidence type="ECO:0000313" key="2">
    <source>
        <dbReference type="EMBL" id="GHC53674.1"/>
    </source>
</evidence>
<accession>A0A8H9IM02</accession>
<sequence>MPGRVGLGGIEQTFTDVRKRKEPENKQSSAQEKDQFPDSDVEHD</sequence>
<evidence type="ECO:0000256" key="1">
    <source>
        <dbReference type="SAM" id="MobiDB-lite"/>
    </source>
</evidence>
<dbReference type="AlphaFoldDB" id="A0A8H9IM02"/>
<feature type="region of interest" description="Disordered" evidence="1">
    <location>
        <begin position="1"/>
        <end position="44"/>
    </location>
</feature>
<name>A0A8H9IM02_9BURK</name>
<gene>
    <name evidence="2" type="ORF">GCM10010096_27580</name>
</gene>
<keyword evidence="3" id="KW-1185">Reference proteome</keyword>
<dbReference type="Proteomes" id="UP000608923">
    <property type="component" value="Unassembled WGS sequence"/>
</dbReference>
<comment type="caution">
    <text evidence="2">The sequence shown here is derived from an EMBL/GenBank/DDBJ whole genome shotgun (WGS) entry which is preliminary data.</text>
</comment>
<evidence type="ECO:0000313" key="3">
    <source>
        <dbReference type="Proteomes" id="UP000608923"/>
    </source>
</evidence>
<feature type="compositionally biased region" description="Basic and acidic residues" evidence="1">
    <location>
        <begin position="16"/>
        <end position="44"/>
    </location>
</feature>